<name>A0ABD3JA00_EUCGL</name>
<dbReference type="Gene3D" id="2.60.120.330">
    <property type="entry name" value="B-lactam Antibiotic, Isopenicillin N Synthase, Chain"/>
    <property type="match status" value="1"/>
</dbReference>
<feature type="region of interest" description="Disordered" evidence="3">
    <location>
        <begin position="264"/>
        <end position="283"/>
    </location>
</feature>
<protein>
    <recommendedName>
        <fullName evidence="4">Isopenicillin N synthase-like Fe(2+) 2OG dioxygenase domain-containing protein</fullName>
    </recommendedName>
</protein>
<accession>A0ABD3JA00</accession>
<evidence type="ECO:0000313" key="6">
    <source>
        <dbReference type="Proteomes" id="UP001634007"/>
    </source>
</evidence>
<evidence type="ECO:0000256" key="3">
    <source>
        <dbReference type="SAM" id="MobiDB-lite"/>
    </source>
</evidence>
<dbReference type="GO" id="GO:0046872">
    <property type="term" value="F:metal ion binding"/>
    <property type="evidence" value="ECO:0007669"/>
    <property type="project" value="UniProtKB-KW"/>
</dbReference>
<reference evidence="5 6" key="1">
    <citation type="submission" date="2024-11" db="EMBL/GenBank/DDBJ databases">
        <title>Chromosome-level genome assembly of Eucalyptus globulus Labill. provides insights into its genome evolution.</title>
        <authorList>
            <person name="Li X."/>
        </authorList>
    </citation>
    <scope>NUCLEOTIDE SEQUENCE [LARGE SCALE GENOMIC DNA]</scope>
    <source>
        <strain evidence="5">CL2024</strain>
        <tissue evidence="5">Fresh tender leaves</tissue>
    </source>
</reference>
<dbReference type="AlphaFoldDB" id="A0ABD3JA00"/>
<dbReference type="InterPro" id="IPR050295">
    <property type="entry name" value="Plant_2OG-oxidoreductases"/>
</dbReference>
<feature type="compositionally biased region" description="Basic and acidic residues" evidence="3">
    <location>
        <begin position="267"/>
        <end position="283"/>
    </location>
</feature>
<comment type="caution">
    <text evidence="5">The sequence shown here is derived from an EMBL/GenBank/DDBJ whole genome shotgun (WGS) entry which is preliminary data.</text>
</comment>
<dbReference type="SUPFAM" id="SSF51197">
    <property type="entry name" value="Clavaminate synthase-like"/>
    <property type="match status" value="1"/>
</dbReference>
<keyword evidence="2" id="KW-0408">Iron</keyword>
<dbReference type="PANTHER" id="PTHR47991">
    <property type="entry name" value="OXOGLUTARATE/IRON-DEPENDENT DIOXYGENASE"/>
    <property type="match status" value="1"/>
</dbReference>
<dbReference type="EMBL" id="JBJKBG010000009">
    <property type="protein sequence ID" value="KAL3723734.1"/>
    <property type="molecule type" value="Genomic_DNA"/>
</dbReference>
<dbReference type="InterPro" id="IPR027443">
    <property type="entry name" value="IPNS-like_sf"/>
</dbReference>
<gene>
    <name evidence="5" type="ORF">ACJRO7_035840</name>
</gene>
<evidence type="ECO:0000313" key="5">
    <source>
        <dbReference type="EMBL" id="KAL3723734.1"/>
    </source>
</evidence>
<evidence type="ECO:0000259" key="4">
    <source>
        <dbReference type="Pfam" id="PF03171"/>
    </source>
</evidence>
<dbReference type="Pfam" id="PF03171">
    <property type="entry name" value="2OG-FeII_Oxy"/>
    <property type="match status" value="1"/>
</dbReference>
<evidence type="ECO:0000256" key="1">
    <source>
        <dbReference type="ARBA" id="ARBA00022723"/>
    </source>
</evidence>
<proteinExistence type="predicted"/>
<feature type="domain" description="Isopenicillin N synthase-like Fe(2+) 2OG dioxygenase" evidence="4">
    <location>
        <begin position="175"/>
        <end position="228"/>
    </location>
</feature>
<dbReference type="InterPro" id="IPR044861">
    <property type="entry name" value="IPNS-like_FE2OG_OXY"/>
</dbReference>
<evidence type="ECO:0000256" key="2">
    <source>
        <dbReference type="ARBA" id="ARBA00023004"/>
    </source>
</evidence>
<keyword evidence="1" id="KW-0479">Metal-binding</keyword>
<dbReference type="Proteomes" id="UP001634007">
    <property type="component" value="Unassembled WGS sequence"/>
</dbReference>
<keyword evidence="6" id="KW-1185">Reference proteome</keyword>
<sequence>MALSTLAALAEKRTLLEKSVCDEDEHPTVAYNQFSDPVISLARIDEFDGTRGEICRKIVVDHGVDRKMIGEMYCLAREFFILPDEKMLRYDMTGGKKGGFLVSSHLQTNFYDEGREAIQDWRKLKIYLSYPIQSRDYSRWPDKPEGWRLVTEEYSEELMGLCSQAPKKASVEIDQEVAINYYPKCLQPDSTLRLKRHTDTGIVTLLLKMWIPTVQPMEGVFVNPTPEATVDTLRIREGEKPALEKPITFDIELPRLKKPAKELQLNDLDKAESESKPSEKLLA</sequence>
<organism evidence="5 6">
    <name type="scientific">Eucalyptus globulus</name>
    <name type="common">Tasmanian blue gum</name>
    <dbReference type="NCBI Taxonomy" id="34317"/>
    <lineage>
        <taxon>Eukaryota</taxon>
        <taxon>Viridiplantae</taxon>
        <taxon>Streptophyta</taxon>
        <taxon>Embryophyta</taxon>
        <taxon>Tracheophyta</taxon>
        <taxon>Spermatophyta</taxon>
        <taxon>Magnoliopsida</taxon>
        <taxon>eudicotyledons</taxon>
        <taxon>Gunneridae</taxon>
        <taxon>Pentapetalae</taxon>
        <taxon>rosids</taxon>
        <taxon>malvids</taxon>
        <taxon>Myrtales</taxon>
        <taxon>Myrtaceae</taxon>
        <taxon>Myrtoideae</taxon>
        <taxon>Eucalypteae</taxon>
        <taxon>Eucalyptus</taxon>
    </lineage>
</organism>